<dbReference type="EMBL" id="BAABGM010000012">
    <property type="protein sequence ID" value="GAA4405518.1"/>
    <property type="molecule type" value="Genomic_DNA"/>
</dbReference>
<keyword evidence="1" id="KW-0812">Transmembrane</keyword>
<accession>A0ABP8KES2</accession>
<comment type="caution">
    <text evidence="2">The sequence shown here is derived from an EMBL/GenBank/DDBJ whole genome shotgun (WGS) entry which is preliminary data.</text>
</comment>
<evidence type="ECO:0000256" key="1">
    <source>
        <dbReference type="SAM" id="Phobius"/>
    </source>
</evidence>
<dbReference type="Proteomes" id="UP001500945">
    <property type="component" value="Unassembled WGS sequence"/>
</dbReference>
<feature type="transmembrane region" description="Helical" evidence="1">
    <location>
        <begin position="12"/>
        <end position="35"/>
    </location>
</feature>
<reference evidence="3" key="1">
    <citation type="journal article" date="2019" name="Int. J. Syst. Evol. Microbiol.">
        <title>The Global Catalogue of Microorganisms (GCM) 10K type strain sequencing project: providing services to taxonomists for standard genome sequencing and annotation.</title>
        <authorList>
            <consortium name="The Broad Institute Genomics Platform"/>
            <consortium name="The Broad Institute Genome Sequencing Center for Infectious Disease"/>
            <person name="Wu L."/>
            <person name="Ma J."/>
        </authorList>
    </citation>
    <scope>NUCLEOTIDE SEQUENCE [LARGE SCALE GENOMIC DNA]</scope>
    <source>
        <strain evidence="3">JCM 17809</strain>
    </source>
</reference>
<keyword evidence="3" id="KW-1185">Reference proteome</keyword>
<organism evidence="2 3">
    <name type="scientific">Fodinibacter luteus</name>
    <dbReference type="NCBI Taxonomy" id="552064"/>
    <lineage>
        <taxon>Bacteria</taxon>
        <taxon>Bacillati</taxon>
        <taxon>Actinomycetota</taxon>
        <taxon>Actinomycetes</taxon>
        <taxon>Micrococcales</taxon>
        <taxon>Intrasporangiaceae</taxon>
        <taxon>Fodinibacter (ex Wang et al. 2009)</taxon>
    </lineage>
</organism>
<name>A0ABP8KES2_9MICO</name>
<gene>
    <name evidence="2" type="ORF">GCM10023168_19290</name>
</gene>
<evidence type="ECO:0000313" key="2">
    <source>
        <dbReference type="EMBL" id="GAA4405518.1"/>
    </source>
</evidence>
<evidence type="ECO:0000313" key="3">
    <source>
        <dbReference type="Proteomes" id="UP001500945"/>
    </source>
</evidence>
<sequence>MTPATGDDWAWVGYYFAGGIAIFAMPAIALALVAVSAHRRDPGRGRVTASLAALLVVCPLLLWSFWGLSF</sequence>
<keyword evidence="1" id="KW-1133">Transmembrane helix</keyword>
<protein>
    <submittedName>
        <fullName evidence="2">Uncharacterized protein</fullName>
    </submittedName>
</protein>
<feature type="transmembrane region" description="Helical" evidence="1">
    <location>
        <begin position="47"/>
        <end position="66"/>
    </location>
</feature>
<proteinExistence type="predicted"/>
<keyword evidence="1" id="KW-0472">Membrane</keyword>